<dbReference type="Gene3D" id="2.40.50.100">
    <property type="match status" value="1"/>
</dbReference>
<keyword evidence="2 3" id="KW-0175">Coiled coil</keyword>
<dbReference type="EMBL" id="AMFJ01021636">
    <property type="protein sequence ID" value="EKD66348.1"/>
    <property type="molecule type" value="Genomic_DNA"/>
</dbReference>
<dbReference type="GO" id="GO:0030313">
    <property type="term" value="C:cell envelope"/>
    <property type="evidence" value="ECO:0007669"/>
    <property type="project" value="UniProtKB-SubCell"/>
</dbReference>
<evidence type="ECO:0000256" key="1">
    <source>
        <dbReference type="ARBA" id="ARBA00004196"/>
    </source>
</evidence>
<organism evidence="5">
    <name type="scientific">uncultured bacterium</name>
    <name type="common">gcode 4</name>
    <dbReference type="NCBI Taxonomy" id="1234023"/>
    <lineage>
        <taxon>Bacteria</taxon>
        <taxon>environmental samples</taxon>
    </lineage>
</organism>
<keyword evidence="4" id="KW-0472">Membrane</keyword>
<evidence type="ECO:0000313" key="5">
    <source>
        <dbReference type="EMBL" id="EKD66348.1"/>
    </source>
</evidence>
<comment type="subcellular location">
    <subcellularLocation>
        <location evidence="1">Cell envelope</location>
    </subcellularLocation>
</comment>
<keyword evidence="4" id="KW-1133">Transmembrane helix</keyword>
<accession>K2BC15</accession>
<gene>
    <name evidence="5" type="ORF">ACD_49C00050G0018</name>
</gene>
<evidence type="ECO:0000256" key="3">
    <source>
        <dbReference type="SAM" id="Coils"/>
    </source>
</evidence>
<name>K2BC15_9BACT</name>
<dbReference type="Gene3D" id="1.10.287.470">
    <property type="entry name" value="Helix hairpin bin"/>
    <property type="match status" value="1"/>
</dbReference>
<reference evidence="5" key="1">
    <citation type="journal article" date="2012" name="Science">
        <title>Fermentation, hydrogen, and sulfur metabolism in multiple uncultivated bacterial phyla.</title>
        <authorList>
            <person name="Wrighton K.C."/>
            <person name="Thomas B.C."/>
            <person name="Sharon I."/>
            <person name="Miller C.S."/>
            <person name="Castelle C.J."/>
            <person name="VerBerkmoes N.C."/>
            <person name="Wilkins M.J."/>
            <person name="Hettich R.L."/>
            <person name="Lipton M.S."/>
            <person name="Williams K.H."/>
            <person name="Long P.E."/>
            <person name="Banfield J.F."/>
        </authorList>
    </citation>
    <scope>NUCLEOTIDE SEQUENCE [LARGE SCALE GENOMIC DNA]</scope>
</reference>
<dbReference type="SUPFAM" id="SSF111369">
    <property type="entry name" value="HlyD-like secretion proteins"/>
    <property type="match status" value="1"/>
</dbReference>
<dbReference type="Gene3D" id="2.40.30.170">
    <property type="match status" value="1"/>
</dbReference>
<keyword evidence="4" id="KW-0812">Transmembrane</keyword>
<comment type="caution">
    <text evidence="5">The sequence shown here is derived from an EMBL/GenBank/DDBJ whole genome shotgun (WGS) entry which is preliminary data.</text>
</comment>
<proteinExistence type="predicted"/>
<dbReference type="PANTHER" id="PTHR32347">
    <property type="entry name" value="EFFLUX SYSTEM COMPONENT YKNX-RELATED"/>
    <property type="match status" value="1"/>
</dbReference>
<evidence type="ECO:0000256" key="2">
    <source>
        <dbReference type="ARBA" id="ARBA00023054"/>
    </source>
</evidence>
<evidence type="ECO:0000256" key="4">
    <source>
        <dbReference type="SAM" id="Phobius"/>
    </source>
</evidence>
<feature type="coiled-coil region" evidence="3">
    <location>
        <begin position="147"/>
        <end position="202"/>
    </location>
</feature>
<dbReference type="AlphaFoldDB" id="K2BC15"/>
<dbReference type="InterPro" id="IPR050465">
    <property type="entry name" value="UPF0194_transport"/>
</dbReference>
<protein>
    <submittedName>
        <fullName evidence="5">Uncharacterized protein</fullName>
    </submittedName>
</protein>
<feature type="transmembrane region" description="Helical" evidence="4">
    <location>
        <begin position="10"/>
        <end position="28"/>
    </location>
</feature>
<feature type="coiled-coil region" evidence="3">
    <location>
        <begin position="466"/>
        <end position="493"/>
    </location>
</feature>
<sequence length="698" mass="79342">MKKFLSIKKIIYFLIIISIGYSIYSYYFNTKSKTTTVTKEYSVGTGSIENAIKVTGQAALVDEQKLKFNQVWKVTKVYFRDGAKVKKDQLIAELDKEDINNTIRQAELSLNDAQIKLEDLLNWAEYKDILNAENNTTVAENKILTLQNDLTNLLADKDNKLKDYDNQIEQKNLAIKNNLSDIKNKELQLTNLKNELTTLEITEEKWLTDYSVDLTKTISDAYTNAKKQIIDIENSIFDADEILWITDENKNKNDSYEMYLWAKNSNTKTQAENNWREANSLFLSSKTSYNSLNITSQTPEEITIFLNKLLDSYDKLIDLGKSGQEMMNASITSSSFSQSDIDSKSTTFSSMTTSAQTTYNTIKSTITNIEKLTDPEVKKAQSTNTINSKKQSISDTEIALDKLKNTTSIQLQNDLDKLYSDREYSANNYSSQIKQKNLDITSAVNSLEYAKESLKVVQNWATAVELAQARNNVAKQKLSLVNAQKNLDKYELTAPFDGTIRKIDFKVGDNLTADEQKFIYIENPNLVEISATLDQLDIVKISLNQSAKIIFDSYPNKEFIWTVSEKDSTPVSTSGVTSYTITITLDKWDAEIYSSMTAKVNILVESKKDILVIPASYIEETPKSKYVLVKEKWQEIKKEIKTWITNDTDIEIIKWLNIGDIILKKITSAIKSGSSGLIPWGRTGWTSWSSSNTSWGFR</sequence>